<reference evidence="2 3" key="1">
    <citation type="journal article" date="2014" name="Int. J. Syst. Evol. Microbiol.">
        <title>Listeria floridensis sp. nov., Listeria aquatica sp. nov., Listeria cornellensis sp. nov., Listeria riparia sp. nov. and Listeria grandensis sp. nov., from agricultural and natural environments.</title>
        <authorList>
            <person name="den Bakker H.C."/>
            <person name="Warchocki S."/>
            <person name="Wright E.M."/>
            <person name="Allred A.F."/>
            <person name="Ahlstrom C."/>
            <person name="Manuel C.S."/>
            <person name="Stasiewicz M.J."/>
            <person name="Burrell A."/>
            <person name="Roof S."/>
            <person name="Strawn L."/>
            <person name="Fortes E.D."/>
            <person name="Nightingale K.K."/>
            <person name="Kephart D."/>
            <person name="Wiedmann M."/>
        </authorList>
    </citation>
    <scope>NUCLEOTIDE SEQUENCE [LARGE SCALE GENOMIC DNA]</scope>
    <source>
        <strain evidence="3">FSL F6-969</strain>
    </source>
</reference>
<protein>
    <submittedName>
        <fullName evidence="2">MafB-related protein</fullName>
    </submittedName>
</protein>
<dbReference type="Pfam" id="PF15533">
    <property type="entry name" value="Ntox33"/>
    <property type="match status" value="1"/>
</dbReference>
<sequence length="135" mass="13863">MTAGLTLTGGGAVAAVPSGGLSIGTVSAGGLALTTGSAALTTSGFKNLISDGRDLISNIKSGSGKSKTSNPTNIKMAKDNYLKQNGIDAHEVKQDVVGKKNIAQYDIYIDKDTGQLWVYRKGGKGEGIPTGEYIK</sequence>
<evidence type="ECO:0000313" key="2">
    <source>
        <dbReference type="EMBL" id="EUJ26914.1"/>
    </source>
</evidence>
<dbReference type="PATRIC" id="fig|1265820.5.peg.2766"/>
<gene>
    <name evidence="2" type="ORF">PCORN_14030</name>
</gene>
<accession>W7BIJ6</accession>
<evidence type="ECO:0000259" key="1">
    <source>
        <dbReference type="Pfam" id="PF15533"/>
    </source>
</evidence>
<feature type="domain" description="Bacterial toxin 33" evidence="1">
    <location>
        <begin position="73"/>
        <end position="135"/>
    </location>
</feature>
<evidence type="ECO:0000313" key="3">
    <source>
        <dbReference type="Proteomes" id="UP000019254"/>
    </source>
</evidence>
<dbReference type="Proteomes" id="UP000019254">
    <property type="component" value="Unassembled WGS sequence"/>
</dbReference>
<dbReference type="AlphaFoldDB" id="W7BIJ6"/>
<name>W7BIJ6_9LIST</name>
<proteinExistence type="predicted"/>
<keyword evidence="3" id="KW-1185">Reference proteome</keyword>
<comment type="caution">
    <text evidence="2">The sequence shown here is derived from an EMBL/GenBank/DDBJ whole genome shotgun (WGS) entry which is preliminary data.</text>
</comment>
<dbReference type="EMBL" id="AODE01000028">
    <property type="protein sequence ID" value="EUJ26914.1"/>
    <property type="molecule type" value="Genomic_DNA"/>
</dbReference>
<dbReference type="RefSeq" id="WP_241433177.1">
    <property type="nucleotide sequence ID" value="NZ_AODE01000028.1"/>
</dbReference>
<organism evidence="2 3">
    <name type="scientific">Listeria cornellensis FSL F6-0969</name>
    <dbReference type="NCBI Taxonomy" id="1265820"/>
    <lineage>
        <taxon>Bacteria</taxon>
        <taxon>Bacillati</taxon>
        <taxon>Bacillota</taxon>
        <taxon>Bacilli</taxon>
        <taxon>Bacillales</taxon>
        <taxon>Listeriaceae</taxon>
        <taxon>Listeria</taxon>
    </lineage>
</organism>
<dbReference type="InterPro" id="IPR029110">
    <property type="entry name" value="Ntox33"/>
</dbReference>